<gene>
    <name evidence="1" type="ORF">PHMEG_00040314</name>
</gene>
<comment type="caution">
    <text evidence="1">The sequence shown here is derived from an EMBL/GenBank/DDBJ whole genome shotgun (WGS) entry which is preliminary data.</text>
</comment>
<protein>
    <submittedName>
        <fullName evidence="1">Uncharacterized protein</fullName>
    </submittedName>
</protein>
<dbReference type="OrthoDB" id="129591at2759"/>
<keyword evidence="2" id="KW-1185">Reference proteome</keyword>
<dbReference type="InterPro" id="IPR052055">
    <property type="entry name" value="Hepadnavirus_pol/RT"/>
</dbReference>
<evidence type="ECO:0000313" key="2">
    <source>
        <dbReference type="Proteomes" id="UP000198211"/>
    </source>
</evidence>
<dbReference type="STRING" id="4795.A0A225UE13"/>
<evidence type="ECO:0000313" key="1">
    <source>
        <dbReference type="EMBL" id="OWY91203.1"/>
    </source>
</evidence>
<dbReference type="PANTHER" id="PTHR33050">
    <property type="entry name" value="REVERSE TRANSCRIPTASE DOMAIN-CONTAINING PROTEIN"/>
    <property type="match status" value="1"/>
</dbReference>
<reference evidence="2" key="1">
    <citation type="submission" date="2017-03" db="EMBL/GenBank/DDBJ databases">
        <title>Phytopthora megakarya and P. palmivora, two closely related causual agents of cacao black pod achieved similar genome size and gene model numbers by different mechanisms.</title>
        <authorList>
            <person name="Ali S."/>
            <person name="Shao J."/>
            <person name="Larry D.J."/>
            <person name="Kronmiller B."/>
            <person name="Shen D."/>
            <person name="Strem M.D."/>
            <person name="Melnick R.L."/>
            <person name="Guiltinan M.J."/>
            <person name="Tyler B.M."/>
            <person name="Meinhardt L.W."/>
            <person name="Bailey B.A."/>
        </authorList>
    </citation>
    <scope>NUCLEOTIDE SEQUENCE [LARGE SCALE GENOMIC DNA]</scope>
    <source>
        <strain evidence="2">zdho120</strain>
    </source>
</reference>
<organism evidence="1 2">
    <name type="scientific">Phytophthora megakarya</name>
    <dbReference type="NCBI Taxonomy" id="4795"/>
    <lineage>
        <taxon>Eukaryota</taxon>
        <taxon>Sar</taxon>
        <taxon>Stramenopiles</taxon>
        <taxon>Oomycota</taxon>
        <taxon>Peronosporomycetes</taxon>
        <taxon>Peronosporales</taxon>
        <taxon>Peronosporaceae</taxon>
        <taxon>Phytophthora</taxon>
    </lineage>
</organism>
<sequence length="297" mass="32945">MESYRSGCRDVPHVNIGAHKIMDHLPIIFWGCDVTSARGKMTDVGVVDKDGGIDVRVIDDYSFPEGGSVNDFPDRKNLPEIHYNLPSDIAKRIWSLREEHPQATILIMLGDVAGAFRHVPIHADHAHMFAFEIDGLLVIDLACGFRWCGSPAWYFVPGASINELYEQGFPGVNLDLPLVGSFWCDDHTCAEVDEGFRCFTANLALRRAMATVLGPSAINERKLTTWSHSGRALGLLWDTKLGEVTIPLEKIHKARVRMDAVIARGVVHKTDLLQLLGSLRHVLTCCPLPAHFSNVSK</sequence>
<dbReference type="EMBL" id="NBNE01020815">
    <property type="protein sequence ID" value="OWY91203.1"/>
    <property type="molecule type" value="Genomic_DNA"/>
</dbReference>
<dbReference type="AlphaFoldDB" id="A0A225UE13"/>
<name>A0A225UE13_9STRA</name>
<dbReference type="PANTHER" id="PTHR33050:SF7">
    <property type="entry name" value="RIBONUCLEASE H"/>
    <property type="match status" value="1"/>
</dbReference>
<proteinExistence type="predicted"/>
<dbReference type="Proteomes" id="UP000198211">
    <property type="component" value="Unassembled WGS sequence"/>
</dbReference>
<accession>A0A225UE13</accession>